<dbReference type="EMBL" id="FLUM01000001">
    <property type="protein sequence ID" value="SBV97672.1"/>
    <property type="molecule type" value="Genomic_DNA"/>
</dbReference>
<dbReference type="SMART" id="SM00633">
    <property type="entry name" value="Glyco_10"/>
    <property type="match status" value="1"/>
</dbReference>
<dbReference type="InterPro" id="IPR003305">
    <property type="entry name" value="CenC_carb-bd"/>
</dbReference>
<evidence type="ECO:0000256" key="3">
    <source>
        <dbReference type="ARBA" id="ARBA00012590"/>
    </source>
</evidence>
<name>A0A212JE16_9BACT</name>
<evidence type="ECO:0000259" key="13">
    <source>
        <dbReference type="PROSITE" id="PS51760"/>
    </source>
</evidence>
<comment type="catalytic activity">
    <reaction evidence="1">
        <text>Endohydrolysis of (1-&gt;4)-beta-D-xylosidic linkages in xylans.</text>
        <dbReference type="EC" id="3.2.1.8"/>
    </reaction>
</comment>
<dbReference type="PANTHER" id="PTHR31490:SF88">
    <property type="entry name" value="BETA-XYLANASE"/>
    <property type="match status" value="1"/>
</dbReference>
<proteinExistence type="inferred from homology"/>
<dbReference type="GO" id="GO:0045493">
    <property type="term" value="P:xylan catabolic process"/>
    <property type="evidence" value="ECO:0007669"/>
    <property type="project" value="UniProtKB-KW"/>
</dbReference>
<dbReference type="InterPro" id="IPR008979">
    <property type="entry name" value="Galactose-bd-like_sf"/>
</dbReference>
<evidence type="ECO:0000256" key="10">
    <source>
        <dbReference type="ARBA" id="ARBA00023326"/>
    </source>
</evidence>
<dbReference type="InterPro" id="IPR044846">
    <property type="entry name" value="GH10"/>
</dbReference>
<feature type="chain" id="PRO_5012216879" description="endo-1,4-beta-xylanase" evidence="12">
    <location>
        <begin position="22"/>
        <end position="732"/>
    </location>
</feature>
<keyword evidence="7" id="KW-0378">Hydrolase</keyword>
<organism evidence="14">
    <name type="scientific">uncultured Dysgonomonas sp</name>
    <dbReference type="NCBI Taxonomy" id="206096"/>
    <lineage>
        <taxon>Bacteria</taxon>
        <taxon>Pseudomonadati</taxon>
        <taxon>Bacteroidota</taxon>
        <taxon>Bacteroidia</taxon>
        <taxon>Bacteroidales</taxon>
        <taxon>Dysgonomonadaceae</taxon>
        <taxon>Dysgonomonas</taxon>
        <taxon>environmental samples</taxon>
    </lineage>
</organism>
<evidence type="ECO:0000256" key="11">
    <source>
        <dbReference type="PROSITE-ProRule" id="PRU10061"/>
    </source>
</evidence>
<comment type="similarity">
    <text evidence="2">Belongs to the glycosyl hydrolase 10 (cellulase F) family.</text>
</comment>
<evidence type="ECO:0000256" key="2">
    <source>
        <dbReference type="ARBA" id="ARBA00007495"/>
    </source>
</evidence>
<dbReference type="RefSeq" id="WP_296940352.1">
    <property type="nucleotide sequence ID" value="NZ_LT599032.1"/>
</dbReference>
<dbReference type="Pfam" id="PF00331">
    <property type="entry name" value="Glyco_hydro_10"/>
    <property type="match status" value="2"/>
</dbReference>
<keyword evidence="8" id="KW-0119">Carbohydrate metabolism</keyword>
<feature type="domain" description="GH10" evidence="13">
    <location>
        <begin position="437"/>
        <end position="711"/>
    </location>
</feature>
<dbReference type="SUPFAM" id="SSF49785">
    <property type="entry name" value="Galactose-binding domain-like"/>
    <property type="match status" value="2"/>
</dbReference>
<feature type="active site" description="Nucleophile" evidence="11">
    <location>
        <position position="634"/>
    </location>
</feature>
<evidence type="ECO:0000313" key="14">
    <source>
        <dbReference type="EMBL" id="SBV97672.1"/>
    </source>
</evidence>
<sequence length="732" mass="80661">MRYIKSLIPAALLAIGFLASSCDNEKMEWYKDPNKGDVTVNEIPLKYSEKLALYKSLKEYNKENVILGVGMGVAEYMDNETYRTFVNENFEAVTAGYHMKHGPMVSSNGTLNFTRVDNFLNMLPASIAVYGHTLGWHQNQNGDYLRGLIAPTIIPGASGTNILSNGDFENDLTGWNSWGSGKQSVEISTETKLSGNKSAKAVTKSNATNLWDLQIQSPSVATIQDHRYEISFYIKSEGEGEMRVNFAGMSNQYPYANGGGATVKTSSTWTRVAYSGDSFKATGTSMSFQFDLGKVGDMVYYIDFVRVVDLDAGNEPVNVVPNGSFESDWGNWVRQNQGAGMSITTDEKMDGTHSAKIIAKSGSASAWDLQLITPSLAVTATHTYELSFYVKSDVAGRGRISFPGQSNEYPYMSWTGGSATEYFSTTTAWQQIKCDVKADNNSFKLSFDFGYLPDVTYYIDDVKLVDKAGGSSGSTEPIIIEKTAEEKAEIIDAALKNWISSMVGHYKERVHDWDVVNEPVGDNGEIRVGDGKGDSGDIFHWQDFLGKDYAVKAFKYAREAGADGVLFINEYAIESNTTKLDGFLKYVEYIESQGVKIDGLGTQMHVRVGYTTNEGIDNMFKKLAATGKKIKVSELDVQVGTATPSAEQMTAQSDMFQYVIESYMKNVPASQRYGITIWGVTDETSWIENDAPCIWDAKDARKPAYKGVADGLFGEDASANWTYEDIVNAAKE</sequence>
<evidence type="ECO:0000256" key="5">
    <source>
        <dbReference type="ARBA" id="ARBA00022729"/>
    </source>
</evidence>
<dbReference type="Gene3D" id="2.60.120.260">
    <property type="entry name" value="Galactose-binding domain-like"/>
    <property type="match status" value="2"/>
</dbReference>
<protein>
    <recommendedName>
        <fullName evidence="3">endo-1,4-beta-xylanase</fullName>
        <ecNumber evidence="3">3.2.1.8</ecNumber>
    </recommendedName>
</protein>
<dbReference type="PROSITE" id="PS00591">
    <property type="entry name" value="GH10_1"/>
    <property type="match status" value="1"/>
</dbReference>
<dbReference type="PANTHER" id="PTHR31490">
    <property type="entry name" value="GLYCOSYL HYDROLASE"/>
    <property type="match status" value="1"/>
</dbReference>
<gene>
    <name evidence="14" type="ORF">KL86DYS1_11972</name>
</gene>
<keyword evidence="6" id="KW-0677">Repeat</keyword>
<evidence type="ECO:0000256" key="6">
    <source>
        <dbReference type="ARBA" id="ARBA00022737"/>
    </source>
</evidence>
<dbReference type="Pfam" id="PF02018">
    <property type="entry name" value="CBM_4_9"/>
    <property type="match status" value="2"/>
</dbReference>
<dbReference type="AlphaFoldDB" id="A0A212JE16"/>
<keyword evidence="10" id="KW-0624">Polysaccharide degradation</keyword>
<evidence type="ECO:0000256" key="4">
    <source>
        <dbReference type="ARBA" id="ARBA00022651"/>
    </source>
</evidence>
<evidence type="ECO:0000256" key="9">
    <source>
        <dbReference type="ARBA" id="ARBA00023295"/>
    </source>
</evidence>
<dbReference type="PROSITE" id="PS51760">
    <property type="entry name" value="GH10_2"/>
    <property type="match status" value="1"/>
</dbReference>
<dbReference type="GO" id="GO:0031176">
    <property type="term" value="F:endo-1,4-beta-xylanase activity"/>
    <property type="evidence" value="ECO:0007669"/>
    <property type="project" value="UniProtKB-EC"/>
</dbReference>
<keyword evidence="5 12" id="KW-0732">Signal</keyword>
<dbReference type="EC" id="3.2.1.8" evidence="3"/>
<keyword evidence="4" id="KW-0858">Xylan degradation</keyword>
<dbReference type="InterPro" id="IPR017853">
    <property type="entry name" value="GH"/>
</dbReference>
<accession>A0A212JE16</accession>
<dbReference type="InterPro" id="IPR001000">
    <property type="entry name" value="GH10_dom"/>
</dbReference>
<dbReference type="PROSITE" id="PS51257">
    <property type="entry name" value="PROKAR_LIPOPROTEIN"/>
    <property type="match status" value="1"/>
</dbReference>
<dbReference type="Gene3D" id="3.20.20.80">
    <property type="entry name" value="Glycosidases"/>
    <property type="match status" value="2"/>
</dbReference>
<evidence type="ECO:0000256" key="1">
    <source>
        <dbReference type="ARBA" id="ARBA00000681"/>
    </source>
</evidence>
<keyword evidence="9" id="KW-0326">Glycosidase</keyword>
<dbReference type="SUPFAM" id="SSF51445">
    <property type="entry name" value="(Trans)glycosidases"/>
    <property type="match status" value="1"/>
</dbReference>
<dbReference type="InterPro" id="IPR031158">
    <property type="entry name" value="GH10_AS"/>
</dbReference>
<evidence type="ECO:0000256" key="8">
    <source>
        <dbReference type="ARBA" id="ARBA00023277"/>
    </source>
</evidence>
<evidence type="ECO:0000256" key="12">
    <source>
        <dbReference type="SAM" id="SignalP"/>
    </source>
</evidence>
<evidence type="ECO:0000256" key="7">
    <source>
        <dbReference type="ARBA" id="ARBA00022801"/>
    </source>
</evidence>
<feature type="signal peptide" evidence="12">
    <location>
        <begin position="1"/>
        <end position="21"/>
    </location>
</feature>
<reference evidence="14" key="1">
    <citation type="submission" date="2016-04" db="EMBL/GenBank/DDBJ databases">
        <authorList>
            <person name="Evans L.H."/>
            <person name="Alamgir A."/>
            <person name="Owens N."/>
            <person name="Weber N.D."/>
            <person name="Virtaneva K."/>
            <person name="Barbian K."/>
            <person name="Babar A."/>
            <person name="Rosenke K."/>
        </authorList>
    </citation>
    <scope>NUCLEOTIDE SEQUENCE</scope>
    <source>
        <strain evidence="14">86-1</strain>
    </source>
</reference>